<reference evidence="1" key="1">
    <citation type="submission" date="2023-10" db="EMBL/GenBank/DDBJ databases">
        <title>Genome assembly of Pristionchus species.</title>
        <authorList>
            <person name="Yoshida K."/>
            <person name="Sommer R.J."/>
        </authorList>
    </citation>
    <scope>NUCLEOTIDE SEQUENCE</scope>
    <source>
        <strain evidence="1">RS0144</strain>
    </source>
</reference>
<accession>A0AAV5SP73</accession>
<evidence type="ECO:0000313" key="1">
    <source>
        <dbReference type="EMBL" id="GMS84385.1"/>
    </source>
</evidence>
<dbReference type="EMBL" id="BTSX01000002">
    <property type="protein sequence ID" value="GMS84385.1"/>
    <property type="molecule type" value="Genomic_DNA"/>
</dbReference>
<evidence type="ECO:0000313" key="2">
    <source>
        <dbReference type="Proteomes" id="UP001432027"/>
    </source>
</evidence>
<gene>
    <name evidence="1" type="ORF">PENTCL1PPCAC_6560</name>
</gene>
<name>A0AAV5SP73_9BILA</name>
<keyword evidence="2" id="KW-1185">Reference proteome</keyword>
<sequence>ENTLECVDELSQYATEKKALQIVTPDLFNINTKLFGNITKKIKGDLKSKIRLEMPNYEKMNSTPLRFPDDIEVKMESPCSINSSPTKKTKEGLKEKKKCELCFCPFLRVARTFDGEGTIVECMRRSCLATVEENVSLPIGFMYNVADDNRGWFSLDLNRTFYPKQSFDANYHFSNRKNMRCELDKEGHLLLPCPGQESLVTLI</sequence>
<protein>
    <submittedName>
        <fullName evidence="1">Uncharacterized protein</fullName>
    </submittedName>
</protein>
<dbReference type="AlphaFoldDB" id="A0AAV5SP73"/>
<organism evidence="1 2">
    <name type="scientific">Pristionchus entomophagus</name>
    <dbReference type="NCBI Taxonomy" id="358040"/>
    <lineage>
        <taxon>Eukaryota</taxon>
        <taxon>Metazoa</taxon>
        <taxon>Ecdysozoa</taxon>
        <taxon>Nematoda</taxon>
        <taxon>Chromadorea</taxon>
        <taxon>Rhabditida</taxon>
        <taxon>Rhabditina</taxon>
        <taxon>Diplogasteromorpha</taxon>
        <taxon>Diplogasteroidea</taxon>
        <taxon>Neodiplogasteridae</taxon>
        <taxon>Pristionchus</taxon>
    </lineage>
</organism>
<feature type="non-terminal residue" evidence="1">
    <location>
        <position position="1"/>
    </location>
</feature>
<proteinExistence type="predicted"/>
<comment type="caution">
    <text evidence="1">The sequence shown here is derived from an EMBL/GenBank/DDBJ whole genome shotgun (WGS) entry which is preliminary data.</text>
</comment>
<dbReference type="Proteomes" id="UP001432027">
    <property type="component" value="Unassembled WGS sequence"/>
</dbReference>